<accession>A0A2P2KCH7</accession>
<reference evidence="2" key="1">
    <citation type="submission" date="2018-02" db="EMBL/GenBank/DDBJ databases">
        <title>Rhizophora mucronata_Transcriptome.</title>
        <authorList>
            <person name="Meera S.P."/>
            <person name="Sreeshan A."/>
            <person name="Augustine A."/>
        </authorList>
    </citation>
    <scope>NUCLEOTIDE SEQUENCE</scope>
    <source>
        <tissue evidence="2">Leaf</tissue>
    </source>
</reference>
<sequence length="71" mass="8380">MMLCFLIYPFNFIIKSLLLSFIFCNQLVNLYFKLSRQAFIVKLFLYFQHILNFHGPLSKQYSTCSLSSMPG</sequence>
<feature type="transmembrane region" description="Helical" evidence="1">
    <location>
        <begin position="12"/>
        <end position="32"/>
    </location>
</feature>
<keyword evidence="1" id="KW-1133">Transmembrane helix</keyword>
<evidence type="ECO:0000256" key="1">
    <source>
        <dbReference type="SAM" id="Phobius"/>
    </source>
</evidence>
<dbReference type="EMBL" id="GGEC01022936">
    <property type="protein sequence ID" value="MBX03420.1"/>
    <property type="molecule type" value="Transcribed_RNA"/>
</dbReference>
<keyword evidence="1" id="KW-0472">Membrane</keyword>
<keyword evidence="1" id="KW-0812">Transmembrane</keyword>
<organism evidence="2">
    <name type="scientific">Rhizophora mucronata</name>
    <name type="common">Asiatic mangrove</name>
    <dbReference type="NCBI Taxonomy" id="61149"/>
    <lineage>
        <taxon>Eukaryota</taxon>
        <taxon>Viridiplantae</taxon>
        <taxon>Streptophyta</taxon>
        <taxon>Embryophyta</taxon>
        <taxon>Tracheophyta</taxon>
        <taxon>Spermatophyta</taxon>
        <taxon>Magnoliopsida</taxon>
        <taxon>eudicotyledons</taxon>
        <taxon>Gunneridae</taxon>
        <taxon>Pentapetalae</taxon>
        <taxon>rosids</taxon>
        <taxon>fabids</taxon>
        <taxon>Malpighiales</taxon>
        <taxon>Rhizophoraceae</taxon>
        <taxon>Rhizophora</taxon>
    </lineage>
</organism>
<evidence type="ECO:0000313" key="2">
    <source>
        <dbReference type="EMBL" id="MBX03420.1"/>
    </source>
</evidence>
<protein>
    <submittedName>
        <fullName evidence="2">Kinesin-like protein</fullName>
    </submittedName>
</protein>
<name>A0A2P2KCH7_RHIMU</name>
<dbReference type="AlphaFoldDB" id="A0A2P2KCH7"/>
<proteinExistence type="predicted"/>